<dbReference type="OrthoDB" id="833207at2"/>
<dbReference type="PANTHER" id="PTHR10668:SF105">
    <property type="entry name" value="DEHYDROGENASE-RELATED"/>
    <property type="match status" value="1"/>
</dbReference>
<protein>
    <recommendedName>
        <fullName evidence="3">Pyridine nucleotide-disulfide oxidoreductase domain-containing protein 2</fullName>
    </recommendedName>
</protein>
<comment type="caution">
    <text evidence="5">The sequence shown here is derived from an EMBL/GenBank/DDBJ whole genome shotgun (WGS) entry which is preliminary data.</text>
</comment>
<keyword evidence="6" id="KW-1185">Reference proteome</keyword>
<evidence type="ECO:0000313" key="5">
    <source>
        <dbReference type="EMBL" id="PRX13884.1"/>
    </source>
</evidence>
<dbReference type="AlphaFoldDB" id="A0A2T0JYE2"/>
<accession>A0A2T0JYE2</accession>
<dbReference type="PANTHER" id="PTHR10668">
    <property type="entry name" value="PHYTOENE DEHYDROGENASE"/>
    <property type="match status" value="1"/>
</dbReference>
<evidence type="ECO:0000256" key="1">
    <source>
        <dbReference type="ARBA" id="ARBA00037217"/>
    </source>
</evidence>
<proteinExistence type="predicted"/>
<evidence type="ECO:0000313" key="6">
    <source>
        <dbReference type="Proteomes" id="UP000239415"/>
    </source>
</evidence>
<comment type="subunit">
    <text evidence="2">Interacts with COX5B; this interaction may contribute to localize PYROXD2 to the inner face of the inner mitochondrial membrane.</text>
</comment>
<dbReference type="Gene3D" id="3.50.50.60">
    <property type="entry name" value="FAD/NAD(P)-binding domain"/>
    <property type="match status" value="2"/>
</dbReference>
<reference evidence="5 6" key="1">
    <citation type="submission" date="2018-03" db="EMBL/GenBank/DDBJ databases">
        <title>Genomic Encyclopedia of Archaeal and Bacterial Type Strains, Phase II (KMG-II): from individual species to whole genera.</title>
        <authorList>
            <person name="Goeker M."/>
        </authorList>
    </citation>
    <scope>NUCLEOTIDE SEQUENCE [LARGE SCALE GENOMIC DNA]</scope>
    <source>
        <strain evidence="5 6">DSM 43146</strain>
    </source>
</reference>
<name>A0A2T0JYE2_9ACTN</name>
<evidence type="ECO:0000256" key="2">
    <source>
        <dbReference type="ARBA" id="ARBA00038825"/>
    </source>
</evidence>
<evidence type="ECO:0000256" key="3">
    <source>
        <dbReference type="ARBA" id="ARBA00040298"/>
    </source>
</evidence>
<dbReference type="GO" id="GO:0016491">
    <property type="term" value="F:oxidoreductase activity"/>
    <property type="evidence" value="ECO:0007669"/>
    <property type="project" value="InterPro"/>
</dbReference>
<evidence type="ECO:0000259" key="4">
    <source>
        <dbReference type="Pfam" id="PF01593"/>
    </source>
</evidence>
<dbReference type="InterPro" id="IPR002937">
    <property type="entry name" value="Amino_oxidase"/>
</dbReference>
<organism evidence="5 6">
    <name type="scientific">Actinoplanes italicus</name>
    <dbReference type="NCBI Taxonomy" id="113567"/>
    <lineage>
        <taxon>Bacteria</taxon>
        <taxon>Bacillati</taxon>
        <taxon>Actinomycetota</taxon>
        <taxon>Actinomycetes</taxon>
        <taxon>Micromonosporales</taxon>
        <taxon>Micromonosporaceae</taxon>
        <taxon>Actinoplanes</taxon>
    </lineage>
</organism>
<dbReference type="RefSeq" id="WP_106328741.1">
    <property type="nucleotide sequence ID" value="NZ_BOMO01000156.1"/>
</dbReference>
<dbReference type="EMBL" id="PVMZ01000024">
    <property type="protein sequence ID" value="PRX13884.1"/>
    <property type="molecule type" value="Genomic_DNA"/>
</dbReference>
<dbReference type="InterPro" id="IPR036188">
    <property type="entry name" value="FAD/NAD-bd_sf"/>
</dbReference>
<dbReference type="Proteomes" id="UP000239415">
    <property type="component" value="Unassembled WGS sequence"/>
</dbReference>
<dbReference type="SUPFAM" id="SSF51905">
    <property type="entry name" value="FAD/NAD(P)-binding domain"/>
    <property type="match status" value="1"/>
</dbReference>
<gene>
    <name evidence="5" type="ORF">CLV67_12473</name>
</gene>
<dbReference type="Pfam" id="PF01593">
    <property type="entry name" value="Amino_oxidase"/>
    <property type="match status" value="1"/>
</dbReference>
<feature type="domain" description="Amine oxidase" evidence="4">
    <location>
        <begin position="15"/>
        <end position="458"/>
    </location>
</feature>
<sequence length="493" mass="51627">MTTVDAVVVGSGPNGLAAALVLAAAGLEVEVHEAADTYGGGTRTEELTLPGFRHDVCSAVHPMAVASPFFAAFDLARHGVELLHPEVSYAHPLDGGRAGIAWRDLDRTAAGLGSDGPAWRALLAPLVSRWSSLIDTVMSDLRGVPHHPAGALWLGVRMAEQSTPLSRARFREPVAPAMLAGVNAHAIASPRAPAAVGAGLVLATLGHAVGWPLPRGGSAAIADAMATALTAHGGRIVTGHRVDTLAQLPEARAVLFDTAPGELLRIAGTQLPPRYADQLRRFRHGGAVCKVDFALSGPVPWTAPDCHRAGTLHLVGTRAEAIAAEEAVAAGRHHPRPYVLAVQPGVVDTGRAPDGKQTFWTYAHVPNGSVRDVSDLVIAQVERFAPGFRDLILAQHVSTATAEEARNANYIGGDISGGATTLRQLLLRPAPRWNPYETPLPGVYLCSASTPPGQGVHGMAGVHAATRALRTRFGVHTDPFDLLRTLRPQLASA</sequence>
<comment type="function">
    <text evidence="1">Probable oxidoreductase that may play a role as regulator of mitochondrial function.</text>
</comment>